<dbReference type="PANTHER" id="PTHR43357:SF4">
    <property type="entry name" value="INNER MEMBRANE ABC TRANSPORTER PERMEASE PROTEIN YDCV"/>
    <property type="match status" value="1"/>
</dbReference>
<feature type="transmembrane region" description="Helical" evidence="8">
    <location>
        <begin position="131"/>
        <end position="156"/>
    </location>
</feature>
<dbReference type="GO" id="GO:0005524">
    <property type="term" value="F:ATP binding"/>
    <property type="evidence" value="ECO:0007669"/>
    <property type="project" value="UniProtKB-KW"/>
</dbReference>
<dbReference type="KEGG" id="moc:BB934_00945"/>
<feature type="transmembrane region" description="Helical" evidence="8">
    <location>
        <begin position="177"/>
        <end position="198"/>
    </location>
</feature>
<evidence type="ECO:0000313" key="10">
    <source>
        <dbReference type="EMBL" id="ANY76959.1"/>
    </source>
</evidence>
<reference evidence="10" key="1">
    <citation type="submission" date="2016-07" db="EMBL/GenBank/DDBJ databases">
        <title>Microvirga ossetica sp. nov. a new species of rhizobia isolated from root nodules of the legume species Vicia alpestris Steven originated from North Ossetia region in the Caucasus.</title>
        <authorList>
            <person name="Safronova V.I."/>
            <person name="Kuznetsova I.G."/>
            <person name="Sazanova A.L."/>
            <person name="Belimov A."/>
            <person name="Andronov E."/>
            <person name="Osledkin Y.S."/>
            <person name="Onishchuk O.P."/>
            <person name="Kurchak O.N."/>
            <person name="Shaposhnikov A.I."/>
            <person name="Willems A."/>
            <person name="Tikhonovich I.A."/>
        </authorList>
    </citation>
    <scope>NUCLEOTIDE SEQUENCE [LARGE SCALE GENOMIC DNA]</scope>
    <source>
        <strain evidence="10">V5/3M</strain>
    </source>
</reference>
<keyword evidence="7 8" id="KW-0472">Membrane</keyword>
<dbReference type="PROSITE" id="PS50928">
    <property type="entry name" value="ABC_TM1"/>
    <property type="match status" value="1"/>
</dbReference>
<keyword evidence="10" id="KW-0067">ATP-binding</keyword>
<keyword evidence="5 8" id="KW-0812">Transmembrane</keyword>
<keyword evidence="4" id="KW-0997">Cell inner membrane</keyword>
<evidence type="ECO:0000256" key="3">
    <source>
        <dbReference type="ARBA" id="ARBA00022475"/>
    </source>
</evidence>
<evidence type="ECO:0000256" key="7">
    <source>
        <dbReference type="ARBA" id="ARBA00023136"/>
    </source>
</evidence>
<organism evidence="10">
    <name type="scientific">Microvirga ossetica</name>
    <dbReference type="NCBI Taxonomy" id="1882682"/>
    <lineage>
        <taxon>Bacteria</taxon>
        <taxon>Pseudomonadati</taxon>
        <taxon>Pseudomonadota</taxon>
        <taxon>Alphaproteobacteria</taxon>
        <taxon>Hyphomicrobiales</taxon>
        <taxon>Methylobacteriaceae</taxon>
        <taxon>Microvirga</taxon>
    </lineage>
</organism>
<protein>
    <submittedName>
        <fullName evidence="10">Spermidine/putrescine ABC transporter ATP-binding protein</fullName>
    </submittedName>
</protein>
<evidence type="ECO:0000259" key="9">
    <source>
        <dbReference type="PROSITE" id="PS50928"/>
    </source>
</evidence>
<dbReference type="CDD" id="cd06261">
    <property type="entry name" value="TM_PBP2"/>
    <property type="match status" value="1"/>
</dbReference>
<keyword evidence="6 8" id="KW-1133">Transmembrane helix</keyword>
<evidence type="ECO:0000256" key="4">
    <source>
        <dbReference type="ARBA" id="ARBA00022519"/>
    </source>
</evidence>
<keyword evidence="10" id="KW-0547">Nucleotide-binding</keyword>
<sequence>MMSDRPHPILIGIAALVYLFLMLPLVIVVGAALSDTTYLTFPPQGLSLRWFQNIFEISAFRRTIVTSLQIALLGTLIALLIGIPAAYALNRFRIELPKWLGTLFVLPILVPEIVFGFALLKSLTVGTGAPIFLSLLIGHTLIVLPYVVRVISASLASFDFSIEEAAISLGSAPAKTFFTIVLPNVRAGVIAAFILAFITSLNDVSVSLFLTGPGISTLPIQILAHVEQFFDPTVASVSVLLMFLTVAVMAIVERTLGLTFLAK</sequence>
<dbReference type="GO" id="GO:0005886">
    <property type="term" value="C:plasma membrane"/>
    <property type="evidence" value="ECO:0007669"/>
    <property type="project" value="UniProtKB-SubCell"/>
</dbReference>
<gene>
    <name evidence="10" type="ORF">BB934_00945</name>
</gene>
<name>A0A1B2EAK1_9HYPH</name>
<proteinExistence type="inferred from homology"/>
<feature type="transmembrane region" description="Helical" evidence="8">
    <location>
        <begin position="68"/>
        <end position="87"/>
    </location>
</feature>
<feature type="transmembrane region" description="Helical" evidence="8">
    <location>
        <begin position="9"/>
        <end position="33"/>
    </location>
</feature>
<feature type="transmembrane region" description="Helical" evidence="8">
    <location>
        <begin position="204"/>
        <end position="226"/>
    </location>
</feature>
<dbReference type="InterPro" id="IPR035906">
    <property type="entry name" value="MetI-like_sf"/>
</dbReference>
<accession>A0A1B2EAK1</accession>
<comment type="subcellular location">
    <subcellularLocation>
        <location evidence="1">Cell inner membrane</location>
        <topology evidence="1">Multi-pass membrane protein</topology>
    </subcellularLocation>
    <subcellularLocation>
        <location evidence="8">Cell membrane</location>
        <topology evidence="8">Multi-pass membrane protein</topology>
    </subcellularLocation>
</comment>
<keyword evidence="2 8" id="KW-0813">Transport</keyword>
<evidence type="ECO:0000256" key="5">
    <source>
        <dbReference type="ARBA" id="ARBA00022692"/>
    </source>
</evidence>
<dbReference type="AlphaFoldDB" id="A0A1B2EAK1"/>
<feature type="transmembrane region" description="Helical" evidence="8">
    <location>
        <begin position="99"/>
        <end position="119"/>
    </location>
</feature>
<feature type="transmembrane region" description="Helical" evidence="8">
    <location>
        <begin position="233"/>
        <end position="252"/>
    </location>
</feature>
<dbReference type="SUPFAM" id="SSF161098">
    <property type="entry name" value="MetI-like"/>
    <property type="match status" value="1"/>
</dbReference>
<dbReference type="InterPro" id="IPR000515">
    <property type="entry name" value="MetI-like"/>
</dbReference>
<keyword evidence="3" id="KW-1003">Cell membrane</keyword>
<dbReference type="OrthoDB" id="9782004at2"/>
<evidence type="ECO:0000256" key="1">
    <source>
        <dbReference type="ARBA" id="ARBA00004429"/>
    </source>
</evidence>
<dbReference type="EMBL" id="CP016616">
    <property type="protein sequence ID" value="ANY76959.1"/>
    <property type="molecule type" value="Genomic_DNA"/>
</dbReference>
<dbReference type="Pfam" id="PF00528">
    <property type="entry name" value="BPD_transp_1"/>
    <property type="match status" value="1"/>
</dbReference>
<evidence type="ECO:0000256" key="6">
    <source>
        <dbReference type="ARBA" id="ARBA00022989"/>
    </source>
</evidence>
<dbReference type="Gene3D" id="1.10.3720.10">
    <property type="entry name" value="MetI-like"/>
    <property type="match status" value="1"/>
</dbReference>
<feature type="domain" description="ABC transmembrane type-1" evidence="9">
    <location>
        <begin position="64"/>
        <end position="252"/>
    </location>
</feature>
<comment type="similarity">
    <text evidence="8">Belongs to the binding-protein-dependent transport system permease family.</text>
</comment>
<dbReference type="RefSeq" id="WP_099507965.1">
    <property type="nucleotide sequence ID" value="NZ_CP016616.1"/>
</dbReference>
<dbReference type="GO" id="GO:0055085">
    <property type="term" value="P:transmembrane transport"/>
    <property type="evidence" value="ECO:0007669"/>
    <property type="project" value="InterPro"/>
</dbReference>
<evidence type="ECO:0000256" key="2">
    <source>
        <dbReference type="ARBA" id="ARBA00022448"/>
    </source>
</evidence>
<evidence type="ECO:0000256" key="8">
    <source>
        <dbReference type="RuleBase" id="RU363032"/>
    </source>
</evidence>
<dbReference type="PANTHER" id="PTHR43357">
    <property type="entry name" value="INNER MEMBRANE ABC TRANSPORTER PERMEASE PROTEIN YDCV"/>
    <property type="match status" value="1"/>
</dbReference>